<evidence type="ECO:0000256" key="5">
    <source>
        <dbReference type="ARBA" id="ARBA00022705"/>
    </source>
</evidence>
<dbReference type="OMA" id="MTKMNVG"/>
<feature type="compositionally biased region" description="Low complexity" evidence="13">
    <location>
        <begin position="151"/>
        <end position="161"/>
    </location>
</feature>
<dbReference type="Gene3D" id="1.10.287.690">
    <property type="entry name" value="Helix hairpin bin"/>
    <property type="match status" value="1"/>
</dbReference>
<dbReference type="InterPro" id="IPR043502">
    <property type="entry name" value="DNA/RNA_pol_sf"/>
</dbReference>
<dbReference type="InterPro" id="IPR015088">
    <property type="entry name" value="Znf_DNA-dir_DNA_pol_B_alpha"/>
</dbReference>
<dbReference type="CDD" id="cd05776">
    <property type="entry name" value="DNA_polB_alpha_exo"/>
    <property type="match status" value="1"/>
</dbReference>
<evidence type="ECO:0000256" key="7">
    <source>
        <dbReference type="ARBA" id="ARBA00022771"/>
    </source>
</evidence>
<keyword evidence="8" id="KW-0862">Zinc</keyword>
<dbReference type="Gene3D" id="6.10.10.100">
    <property type="match status" value="1"/>
</dbReference>
<evidence type="ECO:0000313" key="18">
    <source>
        <dbReference type="EMBL" id="KNE67997.1"/>
    </source>
</evidence>
<protein>
    <recommendedName>
        <fullName evidence="12">DNA polymerase</fullName>
        <ecNumber evidence="12">2.7.7.7</ecNumber>
    </recommendedName>
</protein>
<keyword evidence="7" id="KW-0863">Zinc-finger</keyword>
<evidence type="ECO:0000256" key="11">
    <source>
        <dbReference type="ARBA" id="ARBA00023242"/>
    </source>
</evidence>
<dbReference type="Pfam" id="PF00136">
    <property type="entry name" value="DNA_pol_B"/>
    <property type="match status" value="1"/>
</dbReference>
<dbReference type="Pfam" id="PF08996">
    <property type="entry name" value="zf-DNA_Pol"/>
    <property type="match status" value="1"/>
</dbReference>
<dbReference type="FunFam" id="3.30.70.2820:FF:000001">
    <property type="entry name" value="DNA polymerase"/>
    <property type="match status" value="1"/>
</dbReference>
<evidence type="ECO:0000256" key="1">
    <source>
        <dbReference type="ARBA" id="ARBA00004123"/>
    </source>
</evidence>
<evidence type="ECO:0000256" key="6">
    <source>
        <dbReference type="ARBA" id="ARBA00022723"/>
    </source>
</evidence>
<feature type="domain" description="DNA-directed DNA polymerase family B multifunctional" evidence="14">
    <location>
        <begin position="791"/>
        <end position="1253"/>
    </location>
</feature>
<evidence type="ECO:0000256" key="12">
    <source>
        <dbReference type="RuleBase" id="RU000442"/>
    </source>
</evidence>
<feature type="compositionally biased region" description="Acidic residues" evidence="13">
    <location>
        <begin position="850"/>
        <end position="859"/>
    </location>
</feature>
<keyword evidence="5 12" id="KW-0235">DNA replication</keyword>
<feature type="compositionally biased region" description="Low complexity" evidence="13">
    <location>
        <begin position="184"/>
        <end position="196"/>
    </location>
</feature>
<dbReference type="InterPro" id="IPR006172">
    <property type="entry name" value="DNA-dir_DNA_pol_B"/>
</dbReference>
<evidence type="ECO:0000259" key="15">
    <source>
        <dbReference type="Pfam" id="PF03104"/>
    </source>
</evidence>
<dbReference type="InterPro" id="IPR006134">
    <property type="entry name" value="DNA-dir_DNA_pol_B_multi_dom"/>
</dbReference>
<dbReference type="Gene3D" id="3.30.420.10">
    <property type="entry name" value="Ribonuclease H-like superfamily/Ribonuclease H"/>
    <property type="match status" value="1"/>
</dbReference>
<evidence type="ECO:0000256" key="9">
    <source>
        <dbReference type="ARBA" id="ARBA00022932"/>
    </source>
</evidence>
<dbReference type="Proteomes" id="UP000054350">
    <property type="component" value="Unassembled WGS sequence"/>
</dbReference>
<keyword evidence="4 12" id="KW-0548">Nucleotidyltransferase</keyword>
<dbReference type="InterPro" id="IPR042087">
    <property type="entry name" value="DNA_pol_B_thumb"/>
</dbReference>
<keyword evidence="9 12" id="KW-0239">DNA-directed DNA polymerase</keyword>
<dbReference type="Gene3D" id="2.40.50.730">
    <property type="match status" value="1"/>
</dbReference>
<dbReference type="STRING" id="578462.A0A0L0SZS6"/>
<gene>
    <name evidence="18" type="ORF">AMAG_13173</name>
</gene>
<feature type="compositionally biased region" description="Low complexity" evidence="13">
    <location>
        <begin position="210"/>
        <end position="228"/>
    </location>
</feature>
<dbReference type="SUPFAM" id="SSF56672">
    <property type="entry name" value="DNA/RNA polymerases"/>
    <property type="match status" value="1"/>
</dbReference>
<dbReference type="Pfam" id="PF12254">
    <property type="entry name" value="DNA_pol_alpha_N"/>
    <property type="match status" value="1"/>
</dbReference>
<keyword evidence="3 12" id="KW-0808">Transferase</keyword>
<keyword evidence="10 12" id="KW-0238">DNA-binding</keyword>
<reference evidence="18 19" key="1">
    <citation type="submission" date="2009-11" db="EMBL/GenBank/DDBJ databases">
        <title>Annotation of Allomyces macrogynus ATCC 38327.</title>
        <authorList>
            <consortium name="The Broad Institute Genome Sequencing Platform"/>
            <person name="Russ C."/>
            <person name="Cuomo C."/>
            <person name="Burger G."/>
            <person name="Gray M.W."/>
            <person name="Holland P.W.H."/>
            <person name="King N."/>
            <person name="Lang F.B.F."/>
            <person name="Roger A.J."/>
            <person name="Ruiz-Trillo I."/>
            <person name="Young S.K."/>
            <person name="Zeng Q."/>
            <person name="Gargeya S."/>
            <person name="Fitzgerald M."/>
            <person name="Haas B."/>
            <person name="Abouelleil A."/>
            <person name="Alvarado L."/>
            <person name="Arachchi H.M."/>
            <person name="Berlin A."/>
            <person name="Chapman S.B."/>
            <person name="Gearin G."/>
            <person name="Goldberg J."/>
            <person name="Griggs A."/>
            <person name="Gujja S."/>
            <person name="Hansen M."/>
            <person name="Heiman D."/>
            <person name="Howarth C."/>
            <person name="Larimer J."/>
            <person name="Lui A."/>
            <person name="MacDonald P.J.P."/>
            <person name="McCowen C."/>
            <person name="Montmayeur A."/>
            <person name="Murphy C."/>
            <person name="Neiman D."/>
            <person name="Pearson M."/>
            <person name="Priest M."/>
            <person name="Roberts A."/>
            <person name="Saif S."/>
            <person name="Shea T."/>
            <person name="Sisk P."/>
            <person name="Stolte C."/>
            <person name="Sykes S."/>
            <person name="Wortman J."/>
            <person name="Nusbaum C."/>
            <person name="Birren B."/>
        </authorList>
    </citation>
    <scope>NUCLEOTIDE SEQUENCE [LARGE SCALE GENOMIC DNA]</scope>
    <source>
        <strain evidence="18 19">ATCC 38327</strain>
    </source>
</reference>
<dbReference type="InterPro" id="IPR023211">
    <property type="entry name" value="DNA_pol_palm_dom_sf"/>
</dbReference>
<dbReference type="PRINTS" id="PR00106">
    <property type="entry name" value="DNAPOLB"/>
</dbReference>
<keyword evidence="6" id="KW-0479">Metal-binding</keyword>
<dbReference type="EC" id="2.7.7.7" evidence="12"/>
<evidence type="ECO:0000256" key="3">
    <source>
        <dbReference type="ARBA" id="ARBA00022679"/>
    </source>
</evidence>
<evidence type="ECO:0000313" key="19">
    <source>
        <dbReference type="Proteomes" id="UP000054350"/>
    </source>
</evidence>
<dbReference type="GO" id="GO:0003887">
    <property type="term" value="F:DNA-directed DNA polymerase activity"/>
    <property type="evidence" value="ECO:0007669"/>
    <property type="project" value="UniProtKB-KW"/>
</dbReference>
<dbReference type="FunFam" id="1.10.287.690:FF:000003">
    <property type="entry name" value="DNA polymerase"/>
    <property type="match status" value="1"/>
</dbReference>
<feature type="domain" description="DNA-directed DNA polymerase family B exonuclease" evidence="15">
    <location>
        <begin position="501"/>
        <end position="725"/>
    </location>
</feature>
<dbReference type="InterPro" id="IPR017964">
    <property type="entry name" value="DNA-dir_DNA_pol_B_CS"/>
</dbReference>
<evidence type="ECO:0000256" key="13">
    <source>
        <dbReference type="SAM" id="MobiDB-lite"/>
    </source>
</evidence>
<evidence type="ECO:0000256" key="10">
    <source>
        <dbReference type="ARBA" id="ARBA00023125"/>
    </source>
</evidence>
<feature type="region of interest" description="Disordered" evidence="13">
    <location>
        <begin position="343"/>
        <end position="363"/>
    </location>
</feature>
<dbReference type="InterPro" id="IPR012337">
    <property type="entry name" value="RNaseH-like_sf"/>
</dbReference>
<evidence type="ECO:0000259" key="16">
    <source>
        <dbReference type="Pfam" id="PF08996"/>
    </source>
</evidence>
<dbReference type="Gene3D" id="3.90.1600.10">
    <property type="entry name" value="Palm domain of DNA polymerase"/>
    <property type="match status" value="1"/>
</dbReference>
<feature type="compositionally biased region" description="Low complexity" evidence="13">
    <location>
        <begin position="343"/>
        <end position="357"/>
    </location>
</feature>
<dbReference type="Gene3D" id="1.10.132.60">
    <property type="entry name" value="DNA polymerase family B, C-terminal domain"/>
    <property type="match status" value="1"/>
</dbReference>
<dbReference type="EMBL" id="GG745355">
    <property type="protein sequence ID" value="KNE67997.1"/>
    <property type="molecule type" value="Genomic_DNA"/>
</dbReference>
<dbReference type="GO" id="GO:0006272">
    <property type="term" value="P:leading strand elongation"/>
    <property type="evidence" value="ECO:0007669"/>
    <property type="project" value="TreeGrafter"/>
</dbReference>
<organism evidence="18 19">
    <name type="scientific">Allomyces macrogynus (strain ATCC 38327)</name>
    <name type="common">Allomyces javanicus var. macrogynus</name>
    <dbReference type="NCBI Taxonomy" id="578462"/>
    <lineage>
        <taxon>Eukaryota</taxon>
        <taxon>Fungi</taxon>
        <taxon>Fungi incertae sedis</taxon>
        <taxon>Blastocladiomycota</taxon>
        <taxon>Blastocladiomycetes</taxon>
        <taxon>Blastocladiales</taxon>
        <taxon>Blastocladiaceae</taxon>
        <taxon>Allomyces</taxon>
    </lineage>
</organism>
<dbReference type="GO" id="GO:1902975">
    <property type="term" value="P:mitotic DNA replication initiation"/>
    <property type="evidence" value="ECO:0007669"/>
    <property type="project" value="InterPro"/>
</dbReference>
<dbReference type="eggNOG" id="KOG0970">
    <property type="taxonomic scope" value="Eukaryota"/>
</dbReference>
<evidence type="ECO:0000256" key="4">
    <source>
        <dbReference type="ARBA" id="ARBA00022695"/>
    </source>
</evidence>
<dbReference type="GO" id="GO:0006273">
    <property type="term" value="P:lagging strand elongation"/>
    <property type="evidence" value="ECO:0007669"/>
    <property type="project" value="TreeGrafter"/>
</dbReference>
<comment type="subcellular location">
    <subcellularLocation>
        <location evidence="1">Nucleus</location>
    </subcellularLocation>
</comment>
<evidence type="ECO:0000256" key="2">
    <source>
        <dbReference type="ARBA" id="ARBA00005755"/>
    </source>
</evidence>
<accession>A0A0L0SZS6</accession>
<feature type="compositionally biased region" description="Low complexity" evidence="13">
    <location>
        <begin position="868"/>
        <end position="878"/>
    </location>
</feature>
<comment type="catalytic activity">
    <reaction evidence="12">
        <text>DNA(n) + a 2'-deoxyribonucleoside 5'-triphosphate = DNA(n+1) + diphosphate</text>
        <dbReference type="Rhea" id="RHEA:22508"/>
        <dbReference type="Rhea" id="RHEA-COMP:17339"/>
        <dbReference type="Rhea" id="RHEA-COMP:17340"/>
        <dbReference type="ChEBI" id="CHEBI:33019"/>
        <dbReference type="ChEBI" id="CHEBI:61560"/>
        <dbReference type="ChEBI" id="CHEBI:173112"/>
        <dbReference type="EC" id="2.7.7.7"/>
    </reaction>
</comment>
<feature type="domain" description="Zinc finger DNA-directed DNA polymerase family B alpha" evidence="16">
    <location>
        <begin position="1297"/>
        <end position="1489"/>
    </location>
</feature>
<dbReference type="Gene3D" id="3.30.70.2820">
    <property type="match status" value="1"/>
</dbReference>
<sequence>MSDRRSSRRSAAGGSRAEQLARLRELRDVKDGVTTRKDQYKVDDSATAIYDTVTDDEFRRLQRDRMKEDAFVVDDDGAGYGAPIESWEDGDRSDHEDDKDDAGSRRRTARGDKTATGKNSAAAAPSKKRSREQHQAGIAEAFSKVERKAVKAPSAASAPKPTSKEETDFLSSLLAELEDDDAGHAGASSSSTPRASSARKRPRLLPPVPSSSSSLASSSYRASDTSAPFLSGPPPVAMPGMDDLLASATPMDIGDDAAPMDVKPDLAMLDSVDSVRAGASTDLSVRVKVESAVINVDDSSPAPAPAAPPPATTTGLEVKAISTVKPKARARTTIDLPAFVVPSTSGSSAHPNSSASTVTGPVPPHSVLESDGSLHFYYMDAAEHHGVVYLFGKVRHGASFVSCTLAVENIERNLFLLPRERRMRRDGTHPTDELVAPMDVYAEFDQMRRPLRIAKFAAKFVDRKYAFEVPDVPAAASWMKIAYSFQDPPLPSDLKGETFSHVFGTNTSALELLVIKRKLMGPAWLVVHDVAMQAPAFSWAKVEGTVTNPKSITVMKSGGATPVPPAPPLTVMALSVKSALNAKGQQEVLTLTTQTYSLDNDGTQQNVQQLVLVRPPTLGTTIPPVGQDVRVHQQERSLLSQFMATVQVQDPDVLLGHNIAGFDLEVILSRFKHLNLGGWSKLGRLRRTQWPKATQFRTVVAGRLLLDTYLAAKEFIGSSKSYSLTHLAATKLGHKRPEFDVTAVRQQFAAPHLLQQLLAFTVEDCALAMALMKHLNAISLYKQLTNICGNLWSRTMIGGRAERNEYLLLHEFHAKKYIVPDKPGFGQHGGGGKGGNVQSAAPAPQAEPNADMDMDEAGEDGVAGHEQAAASGGTTTTSRNKRRKPQYAGGLVLEPKKGFYDKYVLLLDFNSLYPSIIQEYNICFTTVARADGDSAVPPLPDLNAESVLPRLIKTLVDRRRQVKSLMKGKCTPAELAQYDIRQMALKLTANSMYGCLGFTFARFYCKPLAALITQQGREILQNTVDLASANHMHVIYGDTDSIMIDTGTDDLAQVKALGRQLKDLVNKRYRQLEIEMDGFFERMLLLKKKKYAALKVDENRDGSLARKLETKGLDVVRRDWCGLSHVVSEYVLEQLLMQPIPREQAVETIHQYLATTADRGLTKPPREYTDSQPHVTVALAMEARGQPIHVGDTVPYVICAPVQGTAEAASGSQSLASRAHHPTDLARDPALKADVEWYLAHQVLPPVIRLCAVIEGTDPARLAHCLGLDYQKYSMSTNVSGRDDQGANDDVRPLESLLSDEERFAQADPLMLRCPRCAANAMDPDHAPPPFAVRAPVVAIDPTDPALGMQVGWTCPQCRTPVPAPSVAAQVLHQVRSHLYTAGSRWAACDEPSCQARSRAIRVYGGRCWNAPACQGRVHLVHGPQMLNRQLAFYAYLFNADRVLARKDSTEAARACVTGAQHEMRRIGEQVARYTRANARNQVDLASLFAFVRI</sequence>
<dbReference type="SMART" id="SM00486">
    <property type="entry name" value="POLBc"/>
    <property type="match status" value="1"/>
</dbReference>
<dbReference type="PANTHER" id="PTHR45861">
    <property type="entry name" value="DNA POLYMERASE ALPHA CATALYTIC SUBUNIT"/>
    <property type="match status" value="1"/>
</dbReference>
<dbReference type="SUPFAM" id="SSF53098">
    <property type="entry name" value="Ribonuclease H-like"/>
    <property type="match status" value="1"/>
</dbReference>
<dbReference type="InterPro" id="IPR036397">
    <property type="entry name" value="RNaseH_sf"/>
</dbReference>
<evidence type="ECO:0000256" key="8">
    <source>
        <dbReference type="ARBA" id="ARBA00022833"/>
    </source>
</evidence>
<dbReference type="CDD" id="cd05532">
    <property type="entry name" value="POLBc_alpha"/>
    <property type="match status" value="1"/>
</dbReference>
<dbReference type="Gene3D" id="1.10.3200.20">
    <property type="entry name" value="DNA Polymerase alpha, zinc finger"/>
    <property type="match status" value="1"/>
</dbReference>
<dbReference type="InterPro" id="IPR024647">
    <property type="entry name" value="DNA_pol_a_cat_su_N"/>
</dbReference>
<dbReference type="InterPro" id="IPR038256">
    <property type="entry name" value="Pol_alpha_znc_sf"/>
</dbReference>
<feature type="compositionally biased region" description="Gly residues" evidence="13">
    <location>
        <begin position="826"/>
        <end position="835"/>
    </location>
</feature>
<dbReference type="NCBIfam" id="TIGR00592">
    <property type="entry name" value="pol2"/>
    <property type="match status" value="1"/>
</dbReference>
<dbReference type="OrthoDB" id="6755010at2759"/>
<dbReference type="PANTHER" id="PTHR45861:SF1">
    <property type="entry name" value="DNA POLYMERASE ALPHA CATALYTIC SUBUNIT"/>
    <property type="match status" value="1"/>
</dbReference>
<dbReference type="InterPro" id="IPR006133">
    <property type="entry name" value="DNA-dir_DNA_pol_B_exonuc"/>
</dbReference>
<dbReference type="GO" id="GO:0008270">
    <property type="term" value="F:zinc ion binding"/>
    <property type="evidence" value="ECO:0007669"/>
    <property type="project" value="UniProtKB-KW"/>
</dbReference>
<dbReference type="InterPro" id="IPR045846">
    <property type="entry name" value="POLBc_alpha"/>
</dbReference>
<name>A0A0L0SZS6_ALLM3</name>
<dbReference type="GO" id="GO:0000166">
    <property type="term" value="F:nucleotide binding"/>
    <property type="evidence" value="ECO:0007669"/>
    <property type="project" value="InterPro"/>
</dbReference>
<feature type="domain" description="DNA polymerase alpha catalytic subunit N-terminal" evidence="17">
    <location>
        <begin position="23"/>
        <end position="80"/>
    </location>
</feature>
<feature type="region of interest" description="Disordered" evidence="13">
    <location>
        <begin position="63"/>
        <end position="243"/>
    </location>
</feature>
<feature type="region of interest" description="Disordered" evidence="13">
    <location>
        <begin position="823"/>
        <end position="883"/>
    </location>
</feature>
<dbReference type="GO" id="GO:0005658">
    <property type="term" value="C:alpha DNA polymerase:primase complex"/>
    <property type="evidence" value="ECO:0007669"/>
    <property type="project" value="UniProtKB-ARBA"/>
</dbReference>
<evidence type="ECO:0000259" key="14">
    <source>
        <dbReference type="Pfam" id="PF00136"/>
    </source>
</evidence>
<comment type="similarity">
    <text evidence="2 12">Belongs to the DNA polymerase type-B family.</text>
</comment>
<dbReference type="GO" id="GO:0003688">
    <property type="term" value="F:DNA replication origin binding"/>
    <property type="evidence" value="ECO:0007669"/>
    <property type="project" value="TreeGrafter"/>
</dbReference>
<dbReference type="VEuPathDB" id="FungiDB:AMAG_13173"/>
<dbReference type="GO" id="GO:0003697">
    <property type="term" value="F:single-stranded DNA binding"/>
    <property type="evidence" value="ECO:0007669"/>
    <property type="project" value="TreeGrafter"/>
</dbReference>
<feature type="compositionally biased region" description="Basic and acidic residues" evidence="13">
    <location>
        <begin position="89"/>
        <end position="115"/>
    </location>
</feature>
<dbReference type="GO" id="GO:0003682">
    <property type="term" value="F:chromatin binding"/>
    <property type="evidence" value="ECO:0007669"/>
    <property type="project" value="TreeGrafter"/>
</dbReference>
<dbReference type="Pfam" id="PF03104">
    <property type="entry name" value="DNA_pol_B_exo1"/>
    <property type="match status" value="1"/>
</dbReference>
<keyword evidence="11" id="KW-0539">Nucleus</keyword>
<keyword evidence="19" id="KW-1185">Reference proteome</keyword>
<reference evidence="19" key="2">
    <citation type="submission" date="2009-11" db="EMBL/GenBank/DDBJ databases">
        <title>The Genome Sequence of Allomyces macrogynus strain ATCC 38327.</title>
        <authorList>
            <consortium name="The Broad Institute Genome Sequencing Platform"/>
            <person name="Russ C."/>
            <person name="Cuomo C."/>
            <person name="Shea T."/>
            <person name="Young S.K."/>
            <person name="Zeng Q."/>
            <person name="Koehrsen M."/>
            <person name="Haas B."/>
            <person name="Borodovsky M."/>
            <person name="Guigo R."/>
            <person name="Alvarado L."/>
            <person name="Berlin A."/>
            <person name="Borenstein D."/>
            <person name="Chen Z."/>
            <person name="Engels R."/>
            <person name="Freedman E."/>
            <person name="Gellesch M."/>
            <person name="Goldberg J."/>
            <person name="Griggs A."/>
            <person name="Gujja S."/>
            <person name="Heiman D."/>
            <person name="Hepburn T."/>
            <person name="Howarth C."/>
            <person name="Jen D."/>
            <person name="Larson L."/>
            <person name="Lewis B."/>
            <person name="Mehta T."/>
            <person name="Park D."/>
            <person name="Pearson M."/>
            <person name="Roberts A."/>
            <person name="Saif S."/>
            <person name="Shenoy N."/>
            <person name="Sisk P."/>
            <person name="Stolte C."/>
            <person name="Sykes S."/>
            <person name="Walk T."/>
            <person name="White J."/>
            <person name="Yandava C."/>
            <person name="Burger G."/>
            <person name="Gray M.W."/>
            <person name="Holland P.W.H."/>
            <person name="King N."/>
            <person name="Lang F.B.F."/>
            <person name="Roger A.J."/>
            <person name="Ruiz-Trillo I."/>
            <person name="Lander E."/>
            <person name="Nusbaum C."/>
        </authorList>
    </citation>
    <scope>NUCLEOTIDE SEQUENCE [LARGE SCALE GENOMIC DNA]</scope>
    <source>
        <strain evidence="19">ATCC 38327</strain>
    </source>
</reference>
<proteinExistence type="inferred from homology"/>
<dbReference type="PROSITE" id="PS00116">
    <property type="entry name" value="DNA_POLYMERASE_B"/>
    <property type="match status" value="1"/>
</dbReference>
<evidence type="ECO:0000259" key="17">
    <source>
        <dbReference type="Pfam" id="PF12254"/>
    </source>
</evidence>